<keyword evidence="1" id="KW-0472">Membrane</keyword>
<comment type="caution">
    <text evidence="2">The sequence shown here is derived from an EMBL/GenBank/DDBJ whole genome shotgun (WGS) entry which is preliminary data.</text>
</comment>
<reference evidence="3" key="1">
    <citation type="journal article" date="2019" name="Int. J. Syst. Evol. Microbiol.">
        <title>The Global Catalogue of Microorganisms (GCM) 10K type strain sequencing project: providing services to taxonomists for standard genome sequencing and annotation.</title>
        <authorList>
            <consortium name="The Broad Institute Genomics Platform"/>
            <consortium name="The Broad Institute Genome Sequencing Center for Infectious Disease"/>
            <person name="Wu L."/>
            <person name="Ma J."/>
        </authorList>
    </citation>
    <scope>NUCLEOTIDE SEQUENCE [LARGE SCALE GENOMIC DNA]</scope>
    <source>
        <strain evidence="3">JCM 13250</strain>
    </source>
</reference>
<dbReference type="EMBL" id="BAAALT010000228">
    <property type="protein sequence ID" value="GAA1826393.1"/>
    <property type="molecule type" value="Genomic_DNA"/>
</dbReference>
<evidence type="ECO:0000313" key="3">
    <source>
        <dbReference type="Proteomes" id="UP001500218"/>
    </source>
</evidence>
<name>A0ABP4YP85_9ACTN</name>
<gene>
    <name evidence="2" type="ORF">GCM10009682_52580</name>
</gene>
<evidence type="ECO:0008006" key="4">
    <source>
        <dbReference type="Google" id="ProtNLM"/>
    </source>
</evidence>
<protein>
    <recommendedName>
        <fullName evidence="4">DUF3592 domain-containing protein</fullName>
    </recommendedName>
</protein>
<dbReference type="RefSeq" id="WP_344138013.1">
    <property type="nucleotide sequence ID" value="NZ_BAAALT010000228.1"/>
</dbReference>
<accession>A0ABP4YP85</accession>
<proteinExistence type="predicted"/>
<dbReference type="Proteomes" id="UP001500218">
    <property type="component" value="Unassembled WGS sequence"/>
</dbReference>
<keyword evidence="1" id="KW-1133">Transmembrane helix</keyword>
<organism evidence="2 3">
    <name type="scientific">Luedemannella flava</name>
    <dbReference type="NCBI Taxonomy" id="349316"/>
    <lineage>
        <taxon>Bacteria</taxon>
        <taxon>Bacillati</taxon>
        <taxon>Actinomycetota</taxon>
        <taxon>Actinomycetes</taxon>
        <taxon>Micromonosporales</taxon>
        <taxon>Micromonosporaceae</taxon>
        <taxon>Luedemannella</taxon>
    </lineage>
</organism>
<feature type="transmembrane region" description="Helical" evidence="1">
    <location>
        <begin position="7"/>
        <end position="26"/>
    </location>
</feature>
<evidence type="ECO:0000256" key="1">
    <source>
        <dbReference type="SAM" id="Phobius"/>
    </source>
</evidence>
<evidence type="ECO:0000313" key="2">
    <source>
        <dbReference type="EMBL" id="GAA1826393.1"/>
    </source>
</evidence>
<sequence length="151" mass="16662">MNSPRSIGWQAVAVGVICLVFSVWAYRDAAALRDHGMISTATVTEVYDEGRSDFVVLEFVTADGRVIEAETSNYRWDPKPEIGDRASIVYDPRDPTGNVADVRNGPDFLAAWLFAAGAAVAAVLAPLSFRGLLRWGDQPAATRIRRRPRRR</sequence>
<feature type="transmembrane region" description="Helical" evidence="1">
    <location>
        <begin position="109"/>
        <end position="129"/>
    </location>
</feature>
<keyword evidence="1" id="KW-0812">Transmembrane</keyword>
<keyword evidence="3" id="KW-1185">Reference proteome</keyword>